<protein>
    <recommendedName>
        <fullName evidence="4">Lipoprotein</fullName>
    </recommendedName>
</protein>
<gene>
    <name evidence="2" type="ORF">EYS42_05035</name>
</gene>
<comment type="caution">
    <text evidence="2">The sequence shown here is derived from an EMBL/GenBank/DDBJ whole genome shotgun (WGS) entry which is preliminary data.</text>
</comment>
<dbReference type="PROSITE" id="PS51257">
    <property type="entry name" value="PROKAR_LIPOPROTEIN"/>
    <property type="match status" value="1"/>
</dbReference>
<name>A0A4V2JFT5_9BURK</name>
<evidence type="ECO:0008006" key="4">
    <source>
        <dbReference type="Google" id="ProtNLM"/>
    </source>
</evidence>
<proteinExistence type="predicted"/>
<reference evidence="2 3" key="1">
    <citation type="submission" date="2019-02" db="EMBL/GenBank/DDBJ databases">
        <title>Aquabacterium sp. strain KMB7.</title>
        <authorList>
            <person name="Chen W.-M."/>
        </authorList>
    </citation>
    <scope>NUCLEOTIDE SEQUENCE [LARGE SCALE GENOMIC DNA]</scope>
    <source>
        <strain evidence="2 3">KMB7</strain>
    </source>
</reference>
<feature type="signal peptide" evidence="1">
    <location>
        <begin position="1"/>
        <end position="19"/>
    </location>
</feature>
<organism evidence="2 3">
    <name type="scientific">Aquabacterium lacunae</name>
    <dbReference type="NCBI Taxonomy" id="2528630"/>
    <lineage>
        <taxon>Bacteria</taxon>
        <taxon>Pseudomonadati</taxon>
        <taxon>Pseudomonadota</taxon>
        <taxon>Betaproteobacteria</taxon>
        <taxon>Burkholderiales</taxon>
        <taxon>Aquabacterium</taxon>
    </lineage>
</organism>
<keyword evidence="3" id="KW-1185">Reference proteome</keyword>
<evidence type="ECO:0000313" key="3">
    <source>
        <dbReference type="Proteomes" id="UP000292120"/>
    </source>
</evidence>
<dbReference type="EMBL" id="SIXI01000002">
    <property type="protein sequence ID" value="TBO32556.1"/>
    <property type="molecule type" value="Genomic_DNA"/>
</dbReference>
<accession>A0A4V2JFT5</accession>
<dbReference type="AlphaFoldDB" id="A0A4V2JFT5"/>
<dbReference type="RefSeq" id="WP_130966768.1">
    <property type="nucleotide sequence ID" value="NZ_SIXI01000002.1"/>
</dbReference>
<sequence length="122" mass="12497">MKLKSIAILAPLCFLAACGGGGDGAGSTASNDLVLRESKVLEEGASFSMRLTPGTYKANVTSSSSGVVVTWVGDSQGCGKSGEVKVYSQICTFTITGQLLVANPTTFGLGAQEIVTVEVFKL</sequence>
<evidence type="ECO:0000313" key="2">
    <source>
        <dbReference type="EMBL" id="TBO32556.1"/>
    </source>
</evidence>
<evidence type="ECO:0000256" key="1">
    <source>
        <dbReference type="SAM" id="SignalP"/>
    </source>
</evidence>
<dbReference type="OrthoDB" id="9156901at2"/>
<feature type="chain" id="PRO_5020883845" description="Lipoprotein" evidence="1">
    <location>
        <begin position="20"/>
        <end position="122"/>
    </location>
</feature>
<keyword evidence="1" id="KW-0732">Signal</keyword>
<dbReference type="Proteomes" id="UP000292120">
    <property type="component" value="Unassembled WGS sequence"/>
</dbReference>